<dbReference type="Gene3D" id="1.25.40.10">
    <property type="entry name" value="Tetratricopeptide repeat domain"/>
    <property type="match status" value="1"/>
</dbReference>
<protein>
    <recommendedName>
        <fullName evidence="6">Tetratricopeptide repeat protein</fullName>
    </recommendedName>
</protein>
<keyword evidence="1" id="KW-0677">Repeat</keyword>
<evidence type="ECO:0000313" key="4">
    <source>
        <dbReference type="EMBL" id="GGP21548.1"/>
    </source>
</evidence>
<comment type="caution">
    <text evidence="4">The sequence shown here is derived from an EMBL/GenBank/DDBJ whole genome shotgun (WGS) entry which is preliminary data.</text>
</comment>
<dbReference type="AlphaFoldDB" id="A0A830GUR7"/>
<dbReference type="PROSITE" id="PS50005">
    <property type="entry name" value="TPR"/>
    <property type="match status" value="1"/>
</dbReference>
<organism evidence="4 5">
    <name type="scientific">Thermocladium modestius</name>
    <dbReference type="NCBI Taxonomy" id="62609"/>
    <lineage>
        <taxon>Archaea</taxon>
        <taxon>Thermoproteota</taxon>
        <taxon>Thermoprotei</taxon>
        <taxon>Thermoproteales</taxon>
        <taxon>Thermoproteaceae</taxon>
        <taxon>Thermocladium</taxon>
    </lineage>
</organism>
<keyword evidence="5" id="KW-1185">Reference proteome</keyword>
<evidence type="ECO:0000256" key="2">
    <source>
        <dbReference type="ARBA" id="ARBA00022803"/>
    </source>
</evidence>
<dbReference type="SMART" id="SM00028">
    <property type="entry name" value="TPR"/>
    <property type="match status" value="2"/>
</dbReference>
<dbReference type="SUPFAM" id="SSF48452">
    <property type="entry name" value="TPR-like"/>
    <property type="match status" value="1"/>
</dbReference>
<dbReference type="Proteomes" id="UP000610960">
    <property type="component" value="Unassembled WGS sequence"/>
</dbReference>
<evidence type="ECO:0000256" key="1">
    <source>
        <dbReference type="ARBA" id="ARBA00022737"/>
    </source>
</evidence>
<dbReference type="EMBL" id="BMNL01000003">
    <property type="protein sequence ID" value="GGP21548.1"/>
    <property type="molecule type" value="Genomic_DNA"/>
</dbReference>
<name>A0A830GUR7_9CREN</name>
<reference evidence="4" key="1">
    <citation type="journal article" date="2014" name="Int. J. Syst. Evol. Microbiol.">
        <title>Complete genome sequence of Corynebacterium casei LMG S-19264T (=DSM 44701T), isolated from a smear-ripened cheese.</title>
        <authorList>
            <consortium name="US DOE Joint Genome Institute (JGI-PGF)"/>
            <person name="Walter F."/>
            <person name="Albersmeier A."/>
            <person name="Kalinowski J."/>
            <person name="Ruckert C."/>
        </authorList>
    </citation>
    <scope>NUCLEOTIDE SEQUENCE</scope>
    <source>
        <strain evidence="4">JCM 10088</strain>
    </source>
</reference>
<feature type="repeat" description="TPR" evidence="3">
    <location>
        <begin position="35"/>
        <end position="68"/>
    </location>
</feature>
<dbReference type="RefSeq" id="WP_075059427.1">
    <property type="nucleotide sequence ID" value="NZ_BMNL01000003.1"/>
</dbReference>
<dbReference type="PANTHER" id="PTHR46050:SF29">
    <property type="entry name" value="TPR REPEAT-CONTAINING THIOREDOXIN TTL4"/>
    <property type="match status" value="1"/>
</dbReference>
<dbReference type="InterPro" id="IPR019734">
    <property type="entry name" value="TPR_rpt"/>
</dbReference>
<evidence type="ECO:0000313" key="5">
    <source>
        <dbReference type="Proteomes" id="UP000610960"/>
    </source>
</evidence>
<proteinExistence type="predicted"/>
<accession>A0A830GUR7</accession>
<keyword evidence="2 3" id="KW-0802">TPR repeat</keyword>
<gene>
    <name evidence="4" type="ORF">GCM10007981_13810</name>
</gene>
<evidence type="ECO:0008006" key="6">
    <source>
        <dbReference type="Google" id="ProtNLM"/>
    </source>
</evidence>
<dbReference type="InterPro" id="IPR011990">
    <property type="entry name" value="TPR-like_helical_dom_sf"/>
</dbReference>
<dbReference type="InterPro" id="IPR044534">
    <property type="entry name" value="TTL1-4"/>
</dbReference>
<dbReference type="PANTHER" id="PTHR46050">
    <property type="entry name" value="TPR REPEAT-CONTAINING THIOREDOXIN"/>
    <property type="match status" value="1"/>
</dbReference>
<evidence type="ECO:0000256" key="3">
    <source>
        <dbReference type="PROSITE-ProRule" id="PRU00339"/>
    </source>
</evidence>
<dbReference type="InterPro" id="IPR013105">
    <property type="entry name" value="TPR_2"/>
</dbReference>
<sequence>MSMHYIKGFEAYIHGFYDKSIREYMEAIREEPRNPLYHNCLGLAFMAINKYEEAIREFDEAMREEPGNASYHANKCLALIKVGRCHDAVREAELAEADPSFSGLGNYARENCHPRSL</sequence>
<dbReference type="Pfam" id="PF07719">
    <property type="entry name" value="TPR_2"/>
    <property type="match status" value="1"/>
</dbReference>
<reference evidence="4" key="2">
    <citation type="submission" date="2020-09" db="EMBL/GenBank/DDBJ databases">
        <authorList>
            <person name="Sun Q."/>
            <person name="Ohkuma M."/>
        </authorList>
    </citation>
    <scope>NUCLEOTIDE SEQUENCE</scope>
    <source>
        <strain evidence="4">JCM 10088</strain>
    </source>
</reference>